<protein>
    <submittedName>
        <fullName evidence="1">Uncharacterized protein</fullName>
    </submittedName>
</protein>
<dbReference type="AlphaFoldDB" id="A0A0E9XDL0"/>
<dbReference type="EMBL" id="GBXM01008031">
    <property type="protein sequence ID" value="JAI00547.1"/>
    <property type="molecule type" value="Transcribed_RNA"/>
</dbReference>
<accession>A0A0E9XDL0</accession>
<evidence type="ECO:0000313" key="1">
    <source>
        <dbReference type="EMBL" id="JAI00547.1"/>
    </source>
</evidence>
<proteinExistence type="predicted"/>
<reference evidence="1" key="1">
    <citation type="submission" date="2014-11" db="EMBL/GenBank/DDBJ databases">
        <authorList>
            <person name="Amaro Gonzalez C."/>
        </authorList>
    </citation>
    <scope>NUCLEOTIDE SEQUENCE</scope>
</reference>
<organism evidence="1">
    <name type="scientific">Anguilla anguilla</name>
    <name type="common">European freshwater eel</name>
    <name type="synonym">Muraena anguilla</name>
    <dbReference type="NCBI Taxonomy" id="7936"/>
    <lineage>
        <taxon>Eukaryota</taxon>
        <taxon>Metazoa</taxon>
        <taxon>Chordata</taxon>
        <taxon>Craniata</taxon>
        <taxon>Vertebrata</taxon>
        <taxon>Euteleostomi</taxon>
        <taxon>Actinopterygii</taxon>
        <taxon>Neopterygii</taxon>
        <taxon>Teleostei</taxon>
        <taxon>Anguilliformes</taxon>
        <taxon>Anguillidae</taxon>
        <taxon>Anguilla</taxon>
    </lineage>
</organism>
<reference evidence="1" key="2">
    <citation type="journal article" date="2015" name="Fish Shellfish Immunol.">
        <title>Early steps in the European eel (Anguilla anguilla)-Vibrio vulnificus interaction in the gills: Role of the RtxA13 toxin.</title>
        <authorList>
            <person name="Callol A."/>
            <person name="Pajuelo D."/>
            <person name="Ebbesson L."/>
            <person name="Teles M."/>
            <person name="MacKenzie S."/>
            <person name="Amaro C."/>
        </authorList>
    </citation>
    <scope>NUCLEOTIDE SEQUENCE</scope>
</reference>
<sequence length="49" mass="5786">MYPIEKLRVGTKHCNWLDTRVTKRNTWIMKFCSRAIKGNHNHSAIARVC</sequence>
<name>A0A0E9XDL0_ANGAN</name>